<dbReference type="InterPro" id="IPR052402">
    <property type="entry name" value="ADCK_kinase"/>
</dbReference>
<gene>
    <name evidence="4" type="ORF">Clacol_003969</name>
</gene>
<feature type="compositionally biased region" description="Polar residues" evidence="2">
    <location>
        <begin position="337"/>
        <end position="352"/>
    </location>
</feature>
<feature type="compositionally biased region" description="Basic and acidic residues" evidence="2">
    <location>
        <begin position="848"/>
        <end position="859"/>
    </location>
</feature>
<dbReference type="Gene3D" id="3.80.10.10">
    <property type="entry name" value="Ribonuclease Inhibitor"/>
    <property type="match status" value="1"/>
</dbReference>
<dbReference type="SUPFAM" id="SSF52075">
    <property type="entry name" value="Outer arm dynein light chain 1"/>
    <property type="match status" value="1"/>
</dbReference>
<feature type="compositionally biased region" description="Polar residues" evidence="2">
    <location>
        <begin position="128"/>
        <end position="140"/>
    </location>
</feature>
<feature type="compositionally biased region" description="Pro residues" evidence="2">
    <location>
        <begin position="423"/>
        <end position="435"/>
    </location>
</feature>
<feature type="region of interest" description="Disordered" evidence="2">
    <location>
        <begin position="999"/>
        <end position="1089"/>
    </location>
</feature>
<evidence type="ECO:0000313" key="5">
    <source>
        <dbReference type="Proteomes" id="UP001050691"/>
    </source>
</evidence>
<accession>A0AAV5ACW0</accession>
<feature type="compositionally biased region" description="Polar residues" evidence="2">
    <location>
        <begin position="1029"/>
        <end position="1048"/>
    </location>
</feature>
<dbReference type="GO" id="GO:0005085">
    <property type="term" value="F:guanyl-nucleotide exchange factor activity"/>
    <property type="evidence" value="ECO:0007669"/>
    <property type="project" value="InterPro"/>
</dbReference>
<evidence type="ECO:0000259" key="3">
    <source>
        <dbReference type="PROSITE" id="PS50010"/>
    </source>
</evidence>
<feature type="compositionally biased region" description="Basic and acidic residues" evidence="2">
    <location>
        <begin position="96"/>
        <end position="112"/>
    </location>
</feature>
<dbReference type="EMBL" id="BPWL01000004">
    <property type="protein sequence ID" value="GJJ09745.1"/>
    <property type="molecule type" value="Genomic_DNA"/>
</dbReference>
<comment type="caution">
    <text evidence="4">The sequence shown here is derived from an EMBL/GenBank/DDBJ whole genome shotgun (WGS) entry which is preliminary data.</text>
</comment>
<feature type="region of interest" description="Disordered" evidence="2">
    <location>
        <begin position="840"/>
        <end position="864"/>
    </location>
</feature>
<dbReference type="InterPro" id="IPR011993">
    <property type="entry name" value="PH-like_dom_sf"/>
</dbReference>
<dbReference type="CDD" id="cd00160">
    <property type="entry name" value="RhoGEF"/>
    <property type="match status" value="1"/>
</dbReference>
<feature type="compositionally biased region" description="Polar residues" evidence="2">
    <location>
        <begin position="1470"/>
        <end position="1483"/>
    </location>
</feature>
<feature type="compositionally biased region" description="Basic and acidic residues" evidence="2">
    <location>
        <begin position="1536"/>
        <end position="1545"/>
    </location>
</feature>
<dbReference type="InterPro" id="IPR035899">
    <property type="entry name" value="DBL_dom_sf"/>
</dbReference>
<feature type="region of interest" description="Disordered" evidence="2">
    <location>
        <begin position="624"/>
        <end position="656"/>
    </location>
</feature>
<feature type="compositionally biased region" description="Low complexity" evidence="2">
    <location>
        <begin position="271"/>
        <end position="286"/>
    </location>
</feature>
<feature type="region of interest" description="Disordered" evidence="2">
    <location>
        <begin position="1112"/>
        <end position="1187"/>
    </location>
</feature>
<feature type="region of interest" description="Disordered" evidence="2">
    <location>
        <begin position="184"/>
        <end position="405"/>
    </location>
</feature>
<feature type="compositionally biased region" description="Low complexity" evidence="2">
    <location>
        <begin position="1501"/>
        <end position="1516"/>
    </location>
</feature>
<dbReference type="PANTHER" id="PTHR45890">
    <property type="entry name" value="AARF DOMAIN CONTAINING KINASE 2 (PREDICTED)"/>
    <property type="match status" value="1"/>
</dbReference>
<dbReference type="SMART" id="SM00325">
    <property type="entry name" value="RhoGEF"/>
    <property type="match status" value="1"/>
</dbReference>
<evidence type="ECO:0000256" key="2">
    <source>
        <dbReference type="SAM" id="MobiDB-lite"/>
    </source>
</evidence>
<feature type="compositionally biased region" description="Low complexity" evidence="2">
    <location>
        <begin position="360"/>
        <end position="387"/>
    </location>
</feature>
<feature type="compositionally biased region" description="Low complexity" evidence="2">
    <location>
        <begin position="461"/>
        <end position="481"/>
    </location>
</feature>
<feature type="region of interest" description="Disordered" evidence="2">
    <location>
        <begin position="1466"/>
        <end position="1545"/>
    </location>
</feature>
<feature type="compositionally biased region" description="Polar residues" evidence="2">
    <location>
        <begin position="1057"/>
        <end position="1083"/>
    </location>
</feature>
<dbReference type="PANTHER" id="PTHR45890:SF1">
    <property type="entry name" value="AARF DOMAIN CONTAINING KINASE 2"/>
    <property type="match status" value="1"/>
</dbReference>
<dbReference type="CDD" id="cd13971">
    <property type="entry name" value="ADCK2-like"/>
    <property type="match status" value="1"/>
</dbReference>
<evidence type="ECO:0000313" key="4">
    <source>
        <dbReference type="EMBL" id="GJJ09745.1"/>
    </source>
</evidence>
<dbReference type="InterPro" id="IPR044095">
    <property type="entry name" value="ADCK2_dom"/>
</dbReference>
<dbReference type="GO" id="GO:0005739">
    <property type="term" value="C:mitochondrion"/>
    <property type="evidence" value="ECO:0007669"/>
    <property type="project" value="TreeGrafter"/>
</dbReference>
<comment type="similarity">
    <text evidence="1">Belongs to the protein kinase superfamily. ADCK protein kinase family.</text>
</comment>
<name>A0AAV5ACW0_9AGAM</name>
<feature type="compositionally biased region" description="Pro residues" evidence="2">
    <location>
        <begin position="445"/>
        <end position="457"/>
    </location>
</feature>
<dbReference type="SUPFAM" id="SSF48065">
    <property type="entry name" value="DBL homology domain (DH-domain)"/>
    <property type="match status" value="1"/>
</dbReference>
<keyword evidence="5" id="KW-1185">Reference proteome</keyword>
<feature type="compositionally biased region" description="Polar residues" evidence="2">
    <location>
        <begin position="1525"/>
        <end position="1535"/>
    </location>
</feature>
<organism evidence="4 5">
    <name type="scientific">Clathrus columnatus</name>
    <dbReference type="NCBI Taxonomy" id="1419009"/>
    <lineage>
        <taxon>Eukaryota</taxon>
        <taxon>Fungi</taxon>
        <taxon>Dikarya</taxon>
        <taxon>Basidiomycota</taxon>
        <taxon>Agaricomycotina</taxon>
        <taxon>Agaricomycetes</taxon>
        <taxon>Phallomycetidae</taxon>
        <taxon>Phallales</taxon>
        <taxon>Clathraceae</taxon>
        <taxon>Clathrus</taxon>
    </lineage>
</organism>
<dbReference type="InterPro" id="IPR000219">
    <property type="entry name" value="DH_dom"/>
</dbReference>
<protein>
    <recommendedName>
        <fullName evidence="3">DH domain-containing protein</fullName>
    </recommendedName>
</protein>
<dbReference type="SUPFAM" id="SSF56112">
    <property type="entry name" value="Protein kinase-like (PK-like)"/>
    <property type="match status" value="1"/>
</dbReference>
<evidence type="ECO:0000256" key="1">
    <source>
        <dbReference type="ARBA" id="ARBA00009670"/>
    </source>
</evidence>
<feature type="region of interest" description="Disordered" evidence="2">
    <location>
        <begin position="419"/>
        <end position="482"/>
    </location>
</feature>
<dbReference type="Pfam" id="PF03109">
    <property type="entry name" value="ABC1"/>
    <property type="match status" value="2"/>
</dbReference>
<dbReference type="InterPro" id="IPR004147">
    <property type="entry name" value="ABC1_dom"/>
</dbReference>
<feature type="region of interest" description="Disordered" evidence="2">
    <location>
        <begin position="1246"/>
        <end position="1365"/>
    </location>
</feature>
<feature type="region of interest" description="Disordered" evidence="2">
    <location>
        <begin position="80"/>
        <end position="155"/>
    </location>
</feature>
<reference evidence="4" key="1">
    <citation type="submission" date="2021-10" db="EMBL/GenBank/DDBJ databases">
        <title>De novo Genome Assembly of Clathrus columnatus (Basidiomycota, Fungi) Using Illumina and Nanopore Sequence Data.</title>
        <authorList>
            <person name="Ogiso-Tanaka E."/>
            <person name="Itagaki H."/>
            <person name="Hosoya T."/>
            <person name="Hosaka K."/>
        </authorList>
    </citation>
    <scope>NUCLEOTIDE SEQUENCE</scope>
    <source>
        <strain evidence="4">MO-923</strain>
    </source>
</reference>
<feature type="domain" description="DH" evidence="3">
    <location>
        <begin position="1550"/>
        <end position="1820"/>
    </location>
</feature>
<dbReference type="SUPFAM" id="SSF50729">
    <property type="entry name" value="PH domain-like"/>
    <property type="match status" value="1"/>
</dbReference>
<sequence>MEFPAWKRALIDEDEKIDTKWSLPTLQTGLGKSGSLVSPLTVDNAFLNFLQASPTVEADHIRPDLFTGGLDRLKKFEATLPQDVESIPPQIPSKDNSPRDERGPDVPSKDTDDSNFPSSDGNIKLPQTPRSVPSTPSRNEIITKFDGPPLSDAPITRVLPRRTVSISAARMRLKLDTLPPVPTLKRASTLRAPASPSIITPESRPLSEHSPTNDAVLSGNLEDSPERGRTVIPPRSAPPEHTRVFSLTTSVSLTRKPNTSRSRSRKKSTKSRPTTPSSVISESSKSVPHPMDGSKFYEGLTFDDNTFNRDEPGIPDATARPRVPTHSILSTPDEDSQNMLSPESVQTDSSLTPHVHSIQLTTRTSHGHTSSTTSLRSRSQSVPVTYPSTPPPSKQITSPSYPSANAPISIPDDYLVEAYPSTPVTPPSFARPPKQPVQGSYPDPTGFPSPPSYPPVPGLVASGSSSTSARSSAYTSSGASAPLSSTDLSALGAGLGTFENREESSEIAFVEDKEWETSAAISSEAVMPASYSSSISFSRPLVRESSVSSIARLQFATNAAVTAATNSQTIWNNEPYASSTYSANSSHDGSPVPLTRSDQYFKRPAISAWRNVDENRECDTDLEHDQLESHPPPVPNYSFRRPRMGTANSSRSARDEEARTAAIVVAEEGRGLIVHGEGQDVNTVNIPAGTTHLLLTTSATPSLIPSLLTQTLPNIAHTLLALDISGNFLPALPPVLVQCTQLTELNIANNPLRALPVWLVNLEGLRVLIADATGISTLPSELAALKALSVLSIRRNKMMSLPSWLSFLPALEQLEVEGNPFQGPWKALLAPLITSRQSVLPSTPLTNDHQKSRPNRDHSVYGPGLSVYADTSSSHLSFMVNDLRPNILTPNSAFYSSFAGSGSESPIPPSATDQSLTNGRRFIQDEEDNTIVPRVLSSSSELSLPAVPSGLAAPISPALPTGNSQTSFATSLNSPSLLPYTSSPVNNSPDIEEALADIGKNSPHPIQRAPTFSVSDRRSPSPYLRPLSRNRSTPNRSRLSAGSANGSIATFIADQGNGRSRTSSAASQRPLTDYSSSRYGSQRSIEDSGYYGNTAEYNAYQRQSEGSEFFGALRSNEEIPDKTEAEEEKKKELRRMRSADELRRALEPVIGPSEPLAPRLDDEDDNGGETTETDRRPPFFVSKLDARPKLSQLQTSDIGTIGPSSASVLNDRFAAKKFSSLSAAQGLAATRRRPALTDSLFDTGIEADAEAEDEKLRTQETGPSPEKVETPQKSVKGKWGFLKKMSMGRMRPDPPVPRLTPSNGLPSSRAQTSPQSATLSRPPLPTTPNSALRPRAATRNVLSPMTPLSAPPSTSTNHPHSPSLTVPATLSRAAKRRSFLPLDGPPSLNIPIPTTSPFFPEGLIAPIESEEEQPKLVIEQEHKILSVQKNDVQTAQHNEARILRGVMAYLRDMADLSVPTAVAGSIPSAMPSSANLATASTESADGRARRPTIAESGRVVSEGSFASSSSGPSPSSQHPDDHRINTTTADTNGSSKGEEERSKYKEDKLRRVKIIKEIVETERTYVQGLQELIDIYVKPAAIPINTLGNAVAATKETVIPQQERKMVFNGLDSLYSFHTQSFLPALERATTALITDRRDKLDKLKEDPEIPTEVSMDAAVSIAQVFVSHAAFMRMYSTYINNFDNAFERLKHWTQDRRVPGSSVTSPNASTVHLAGIGAQITGVNVANLTENSPSLGLQSLTSSQRKRIKQYLKRCRMNPKHSQINLEAYLLLPVQRIPRYRMLLDELVRCTPPKPELPSDAMERALSEIASLANNMNEGKREAESRRRLVQWQTRIRGKFPSPLVQPHRRLIMDGPLTLTRVVRKTSITFDLINAEGDATNMQVECLAPEETPRSLVGILCNDLLVLCKDPSGGQDQTAQVDLWAVLRMQTRPQPASITQGNSLRVVDNKAILYFDAPSTSEALTWCRAINMNIPTIPNKAAFRSVNLRLNGSSFHSASRWKTFDHSWKVRSFTTLKQSLPTRRWRLTKSQLLWLAPLVGFTVICFRPTTKPKSPIDGIFSSPAVIPCQERHKSKSLLIQSPYEDNQSFWKRITKFFTIHVIEQVSTLGRFFYLCVLFVPVLVSSPMLLIGSRNGRKALSRRDRIFKRWRARLAEDEGERWGALWWYGFLVRQMQKAGPTFIKAGLRTDLFPDALCEKLGTLHSSGKPHSLEHTKRVIQQVFGRSFDEVFEEFNETPIGVGAIAQVYRAKLRHDLLPPSYLGPKRSSSSKLQTITGSEPPPVVPTAHVAIKIQHPNVEKLIRRDLTLITFLAQLLALIPGMKWISLPEEVEVFGRMMHEQLDLRIEARNLKRFEENFAPRKAAISFPRPLEDYSTKEVLIEEYENALPLKAFLKHGGGPFDDVIAESGLDTFLKMLLLDNFVHSDLHPGNIMIKFYRPSTSFLVQNILSSIFNTSPPNDTPTESEETIVNRLRPLVSDPSAWREELDKVYAGGFQPELVFIDAGLVTTLDAENRRNFLDLFRAIAEFDGYRAGRLMVERCRSPELAIDPETFALKMQHLVLNVKSKTFSLAKIKISEVLTDVLRSVRQHHVRMEGDFINTVLAVLLLEGIGRQLDPKLDLFKSSLPILRQLGKQMAAQEKMKAINTENLGTMLKVWVWIEARELISSAIVNIDDMIKYDW</sequence>
<dbReference type="Gene3D" id="2.30.29.30">
    <property type="entry name" value="Pleckstrin-homology domain (PH domain)/Phosphotyrosine-binding domain (PTB)"/>
    <property type="match status" value="1"/>
</dbReference>
<dbReference type="Proteomes" id="UP001050691">
    <property type="component" value="Unassembled WGS sequence"/>
</dbReference>
<dbReference type="InterPro" id="IPR032675">
    <property type="entry name" value="LRR_dom_sf"/>
</dbReference>
<feature type="compositionally biased region" description="Low complexity" evidence="2">
    <location>
        <begin position="1351"/>
        <end position="1363"/>
    </location>
</feature>
<feature type="compositionally biased region" description="Basic and acidic residues" evidence="2">
    <location>
        <begin position="1115"/>
        <end position="1146"/>
    </location>
</feature>
<dbReference type="InterPro" id="IPR011009">
    <property type="entry name" value="Kinase-like_dom_sf"/>
</dbReference>
<proteinExistence type="inferred from homology"/>
<dbReference type="Pfam" id="PF00621">
    <property type="entry name" value="RhoGEF"/>
    <property type="match status" value="1"/>
</dbReference>
<feature type="compositionally biased region" description="Polar residues" evidence="2">
    <location>
        <begin position="394"/>
        <end position="403"/>
    </location>
</feature>
<dbReference type="PROSITE" id="PS50010">
    <property type="entry name" value="DH_2"/>
    <property type="match status" value="1"/>
</dbReference>
<dbReference type="Gene3D" id="1.20.900.10">
    <property type="entry name" value="Dbl homology (DH) domain"/>
    <property type="match status" value="1"/>
</dbReference>
<feature type="compositionally biased region" description="Polar residues" evidence="2">
    <location>
        <begin position="1300"/>
        <end position="1319"/>
    </location>
</feature>